<evidence type="ECO:0000313" key="1">
    <source>
        <dbReference type="EMBL" id="EHM43305.1"/>
    </source>
</evidence>
<evidence type="ECO:0000313" key="2">
    <source>
        <dbReference type="Proteomes" id="UP000004459"/>
    </source>
</evidence>
<dbReference type="PATRIC" id="fig|411475.3.peg.2598"/>
<dbReference type="InterPro" id="IPR025335">
    <property type="entry name" value="DUF4241"/>
</dbReference>
<dbReference type="HOGENOM" id="CLU_091303_0_0_9"/>
<reference evidence="1 2" key="1">
    <citation type="submission" date="2011-08" db="EMBL/GenBank/DDBJ databases">
        <authorList>
            <person name="Weinstock G."/>
            <person name="Sodergren E."/>
            <person name="Clifton S."/>
            <person name="Fulton L."/>
            <person name="Fulton B."/>
            <person name="Courtney L."/>
            <person name="Fronick C."/>
            <person name="Harrison M."/>
            <person name="Strong C."/>
            <person name="Farmer C."/>
            <person name="Delahaunty K."/>
            <person name="Markovic C."/>
            <person name="Hall O."/>
            <person name="Minx P."/>
            <person name="Tomlinson C."/>
            <person name="Mitreva M."/>
            <person name="Hou S."/>
            <person name="Chen J."/>
            <person name="Wollam A."/>
            <person name="Pepin K.H."/>
            <person name="Johnson M."/>
            <person name="Bhonagiri V."/>
            <person name="Zhang X."/>
            <person name="Suruliraj S."/>
            <person name="Warren W."/>
            <person name="Chinwalla A."/>
            <person name="Mardis E.R."/>
            <person name="Wilson R.K."/>
        </authorList>
    </citation>
    <scope>NUCLEOTIDE SEQUENCE [LARGE SCALE GENOMIC DNA]</scope>
    <source>
        <strain evidence="1 2">ATCC 29863</strain>
    </source>
</reference>
<name>G9YTZ7_FLAPL</name>
<evidence type="ECO:0008006" key="3">
    <source>
        <dbReference type="Google" id="ProtNLM"/>
    </source>
</evidence>
<accession>G9YTZ7</accession>
<dbReference type="STRING" id="292800.A4U99_12365"/>
<sequence length="266" mass="30136">MNCYWDGSKSGYIKELNQQEEADMPTTEWLNKYESTKDKLACKADLEAHFTEKLIGNMAVDVLDIGPVHFPTGQIFACDPLVELEDTPPFIQTIPAGTYPVKICVVPSEQYGDRYACVKVEVSQEKPVRYELGMTGKEDLEEELGEDDYFGFGVDAGMGCIADIQTQAAFKRYWAKRLEEDPDIDPYNDLFCDLMEENAKAHPKYQESHGDWLNWTIPGTDCNLPVFSSGWGDGYYPVYFGYGAKGEICAMYVRFIDIEACYKEQA</sequence>
<protein>
    <recommendedName>
        <fullName evidence="3">DUF4241 domain-containing protein</fullName>
    </recommendedName>
</protein>
<proteinExistence type="predicted"/>
<organism evidence="1 2">
    <name type="scientific">Flavonifractor plautii ATCC 29863</name>
    <dbReference type="NCBI Taxonomy" id="411475"/>
    <lineage>
        <taxon>Bacteria</taxon>
        <taxon>Bacillati</taxon>
        <taxon>Bacillota</taxon>
        <taxon>Clostridia</taxon>
        <taxon>Eubacteriales</taxon>
        <taxon>Oscillospiraceae</taxon>
        <taxon>Flavonifractor</taxon>
    </lineage>
</organism>
<dbReference type="AlphaFoldDB" id="G9YTZ7"/>
<gene>
    <name evidence="1" type="ORF">HMPREF0372_03009</name>
</gene>
<dbReference type="Proteomes" id="UP000004459">
    <property type="component" value="Unassembled WGS sequence"/>
</dbReference>
<comment type="caution">
    <text evidence="1">The sequence shown here is derived from an EMBL/GenBank/DDBJ whole genome shotgun (WGS) entry which is preliminary data.</text>
</comment>
<dbReference type="EMBL" id="AGCK01000241">
    <property type="protein sequence ID" value="EHM43305.1"/>
    <property type="molecule type" value="Genomic_DNA"/>
</dbReference>
<dbReference type="Pfam" id="PF14025">
    <property type="entry name" value="DUF4241"/>
    <property type="match status" value="1"/>
</dbReference>